<dbReference type="STRING" id="695850.A0A067D044"/>
<evidence type="ECO:0008006" key="5">
    <source>
        <dbReference type="Google" id="ProtNLM"/>
    </source>
</evidence>
<dbReference type="VEuPathDB" id="FungiDB:SPRG_00943"/>
<sequence>MFGFSVDKLKPNLKMAVGRIGIIKNKKANAAKVLRKEVAKLLAEGKEEKARIRVEGLIREDFVVEAYEILELLCELVAERAALIKAERACPYDMREAVYTLIWAANRTEIPELNEVKSQLTKKYGQDFAAAALRNVDGCVNERVIHKLSVQPPNSFLVINYLKEIAKQHNVNWVPIEMPAMDPLAPMIAPTGATVGQAPVSGPNYAAVYATAPPAGKLPSAFPSVPSAVPTTMPAAAPAGATVAPPSVTLNTVQQAPAAGGDTDGGALDFDILADRFAKLRNRT</sequence>
<dbReference type="RefSeq" id="XP_012194545.1">
    <property type="nucleotide sequence ID" value="XM_012339155.1"/>
</dbReference>
<keyword evidence="4" id="KW-1185">Reference proteome</keyword>
<feature type="coiled-coil region" evidence="2">
    <location>
        <begin position="24"/>
        <end position="51"/>
    </location>
</feature>
<dbReference type="FunFam" id="1.20.1260.60:FF:000002">
    <property type="entry name" value="Vacuolar protein sorting-associated protein IST1"/>
    <property type="match status" value="1"/>
</dbReference>
<comment type="similarity">
    <text evidence="1">Belongs to the IST1 family.</text>
</comment>
<dbReference type="GeneID" id="24123566"/>
<accession>A0A067D044</accession>
<dbReference type="Gene3D" id="1.20.1260.60">
    <property type="entry name" value="Vacuolar protein sorting-associated protein Ist1"/>
    <property type="match status" value="1"/>
</dbReference>
<evidence type="ECO:0000313" key="4">
    <source>
        <dbReference type="Proteomes" id="UP000030745"/>
    </source>
</evidence>
<evidence type="ECO:0000256" key="2">
    <source>
        <dbReference type="SAM" id="Coils"/>
    </source>
</evidence>
<dbReference type="EMBL" id="KK583190">
    <property type="protein sequence ID" value="KDO34885.1"/>
    <property type="molecule type" value="Genomic_DNA"/>
</dbReference>
<evidence type="ECO:0000313" key="3">
    <source>
        <dbReference type="EMBL" id="KDO34885.1"/>
    </source>
</evidence>
<dbReference type="Proteomes" id="UP000030745">
    <property type="component" value="Unassembled WGS sequence"/>
</dbReference>
<organism evidence="3 4">
    <name type="scientific">Saprolegnia parasitica (strain CBS 223.65)</name>
    <dbReference type="NCBI Taxonomy" id="695850"/>
    <lineage>
        <taxon>Eukaryota</taxon>
        <taxon>Sar</taxon>
        <taxon>Stramenopiles</taxon>
        <taxon>Oomycota</taxon>
        <taxon>Saprolegniomycetes</taxon>
        <taxon>Saprolegniales</taxon>
        <taxon>Saprolegniaceae</taxon>
        <taxon>Saprolegnia</taxon>
    </lineage>
</organism>
<protein>
    <recommendedName>
        <fullName evidence="5">IST1 homolog</fullName>
    </recommendedName>
</protein>
<dbReference type="OMA" id="HEFVEMS"/>
<gene>
    <name evidence="3" type="ORF">SPRG_00943</name>
</gene>
<name>A0A067D044_SAPPC</name>
<evidence type="ECO:0000256" key="1">
    <source>
        <dbReference type="ARBA" id="ARBA00005536"/>
    </source>
</evidence>
<dbReference type="OrthoDB" id="29853at2759"/>
<proteinExistence type="inferred from homology"/>
<dbReference type="PANTHER" id="PTHR12161:SF5">
    <property type="entry name" value="IST1 HOMOLOG"/>
    <property type="match status" value="1"/>
</dbReference>
<dbReference type="InterPro" id="IPR005061">
    <property type="entry name" value="Ist1"/>
</dbReference>
<dbReference type="Pfam" id="PF03398">
    <property type="entry name" value="Ist1"/>
    <property type="match status" value="1"/>
</dbReference>
<dbReference type="InterPro" id="IPR042277">
    <property type="entry name" value="IST1-like"/>
</dbReference>
<dbReference type="PANTHER" id="PTHR12161">
    <property type="entry name" value="IST1 FAMILY MEMBER"/>
    <property type="match status" value="1"/>
</dbReference>
<keyword evidence="2" id="KW-0175">Coiled coil</keyword>
<reference evidence="3 4" key="1">
    <citation type="journal article" date="2013" name="PLoS Genet.">
        <title>Distinctive expansion of potential virulence genes in the genome of the oomycete fish pathogen Saprolegnia parasitica.</title>
        <authorList>
            <person name="Jiang R.H."/>
            <person name="de Bruijn I."/>
            <person name="Haas B.J."/>
            <person name="Belmonte R."/>
            <person name="Lobach L."/>
            <person name="Christie J."/>
            <person name="van den Ackerveken G."/>
            <person name="Bottin A."/>
            <person name="Bulone V."/>
            <person name="Diaz-Moreno S.M."/>
            <person name="Dumas B."/>
            <person name="Fan L."/>
            <person name="Gaulin E."/>
            <person name="Govers F."/>
            <person name="Grenville-Briggs L.J."/>
            <person name="Horner N.R."/>
            <person name="Levin J.Z."/>
            <person name="Mammella M."/>
            <person name="Meijer H.J."/>
            <person name="Morris P."/>
            <person name="Nusbaum C."/>
            <person name="Oome S."/>
            <person name="Phillips A.J."/>
            <person name="van Rooyen D."/>
            <person name="Rzeszutek E."/>
            <person name="Saraiva M."/>
            <person name="Secombes C.J."/>
            <person name="Seidl M.F."/>
            <person name="Snel B."/>
            <person name="Stassen J.H."/>
            <person name="Sykes S."/>
            <person name="Tripathy S."/>
            <person name="van den Berg H."/>
            <person name="Vega-Arreguin J.C."/>
            <person name="Wawra S."/>
            <person name="Young S.K."/>
            <person name="Zeng Q."/>
            <person name="Dieguez-Uribeondo J."/>
            <person name="Russ C."/>
            <person name="Tyler B.M."/>
            <person name="van West P."/>
        </authorList>
    </citation>
    <scope>NUCLEOTIDE SEQUENCE [LARGE SCALE GENOMIC DNA]</scope>
    <source>
        <strain evidence="3 4">CBS 223.65</strain>
    </source>
</reference>
<dbReference type="GO" id="GO:0015031">
    <property type="term" value="P:protein transport"/>
    <property type="evidence" value="ECO:0007669"/>
    <property type="project" value="InterPro"/>
</dbReference>
<dbReference type="KEGG" id="spar:SPRG_00943"/>
<dbReference type="AlphaFoldDB" id="A0A067D044"/>